<name>A0ABD3R223_9STRA</name>
<dbReference type="SUPFAM" id="SSF47027">
    <property type="entry name" value="Acyl-CoA binding protein"/>
    <property type="match status" value="1"/>
</dbReference>
<accession>A0ABD3R223</accession>
<feature type="domain" description="ACB" evidence="3">
    <location>
        <begin position="1"/>
        <end position="109"/>
    </location>
</feature>
<dbReference type="PROSITE" id="PS51228">
    <property type="entry name" value="ACB_2"/>
    <property type="match status" value="1"/>
</dbReference>
<evidence type="ECO:0000313" key="4">
    <source>
        <dbReference type="EMBL" id="KAL3806294.1"/>
    </source>
</evidence>
<keyword evidence="5" id="KW-1185">Reference proteome</keyword>
<comment type="caution">
    <text evidence="4">The sequence shown here is derived from an EMBL/GenBank/DDBJ whole genome shotgun (WGS) entry which is preliminary data.</text>
</comment>
<dbReference type="InterPro" id="IPR000582">
    <property type="entry name" value="Acyl-CoA-binding_protein"/>
</dbReference>
<evidence type="ECO:0000256" key="2">
    <source>
        <dbReference type="SAM" id="Phobius"/>
    </source>
</evidence>
<feature type="region of interest" description="Disordered" evidence="1">
    <location>
        <begin position="108"/>
        <end position="131"/>
    </location>
</feature>
<dbReference type="EMBL" id="JALLPB020000841">
    <property type="protein sequence ID" value="KAL3806294.1"/>
    <property type="molecule type" value="Genomic_DNA"/>
</dbReference>
<dbReference type="Proteomes" id="UP001530377">
    <property type="component" value="Unassembled WGS sequence"/>
</dbReference>
<keyword evidence="2" id="KW-0812">Transmembrane</keyword>
<keyword evidence="2" id="KW-1133">Transmembrane helix</keyword>
<reference evidence="4 5" key="1">
    <citation type="submission" date="2024-10" db="EMBL/GenBank/DDBJ databases">
        <title>Updated reference genomes for cyclostephanoid diatoms.</title>
        <authorList>
            <person name="Roberts W.R."/>
            <person name="Alverson A.J."/>
        </authorList>
    </citation>
    <scope>NUCLEOTIDE SEQUENCE [LARGE SCALE GENOMIC DNA]</scope>
    <source>
        <strain evidence="4 5">AJA228-03</strain>
    </source>
</reference>
<dbReference type="Gene3D" id="1.20.80.10">
    <property type="match status" value="1"/>
</dbReference>
<evidence type="ECO:0000259" key="3">
    <source>
        <dbReference type="PROSITE" id="PS51228"/>
    </source>
</evidence>
<feature type="transmembrane region" description="Helical" evidence="2">
    <location>
        <begin position="405"/>
        <end position="424"/>
    </location>
</feature>
<dbReference type="Pfam" id="PF00887">
    <property type="entry name" value="ACBP"/>
    <property type="match status" value="1"/>
</dbReference>
<keyword evidence="2" id="KW-0472">Membrane</keyword>
<evidence type="ECO:0000313" key="5">
    <source>
        <dbReference type="Proteomes" id="UP001530377"/>
    </source>
</evidence>
<protein>
    <recommendedName>
        <fullName evidence="3">ACB domain-containing protein</fullName>
    </recommendedName>
</protein>
<feature type="region of interest" description="Disordered" evidence="1">
    <location>
        <begin position="50"/>
        <end position="73"/>
    </location>
</feature>
<sequence length="430" mass="45719">MTINHGDLPREDQFHEIVATAESTIGMFAGSDLTPGDRNRDRLELYALHKQSVSGDAPPTPPMTSDDESSSVADRVKIAAWRTKRGTARADAMARYIDECDRQLRIYGTRDGDGGSGSGGNGSAGGKSSPTGIATTTARYATFTGGGGTYAFSNANGGGSSGDTPTQNAPATYDEMKHDAGGDGEVGGGGVLLCPRGLAAVPLLCAAASESRFAYLARLQVTPPTNGWWAKQEPLCLEVDNLLSIPEKLIITLATYVERVSLMLSEHMGEGRSISAVSPRVFQAFLWPVHNVFLCAWICLILATTYLGSLVVMSQTLLFGAKRTNSPLGRLFMEEVHPSARAIESLCEQHQAIGVRVSGLALMPLMIMCDLSTGIVGRLGILVGSLVFVGMGICSWWYWLCVLPWLAVCGLCLAIMSGWCFGLIELAGNS</sequence>
<evidence type="ECO:0000256" key="1">
    <source>
        <dbReference type="SAM" id="MobiDB-lite"/>
    </source>
</evidence>
<gene>
    <name evidence="4" type="ORF">ACHAXA_000899</name>
</gene>
<dbReference type="AlphaFoldDB" id="A0ABD3R223"/>
<feature type="compositionally biased region" description="Gly residues" evidence="1">
    <location>
        <begin position="114"/>
        <end position="125"/>
    </location>
</feature>
<dbReference type="InterPro" id="IPR014352">
    <property type="entry name" value="FERM/acyl-CoA-bd_prot_sf"/>
</dbReference>
<feature type="transmembrane region" description="Helical" evidence="2">
    <location>
        <begin position="375"/>
        <end position="399"/>
    </location>
</feature>
<dbReference type="InterPro" id="IPR035984">
    <property type="entry name" value="Acyl-CoA-binding_sf"/>
</dbReference>
<proteinExistence type="predicted"/>
<feature type="transmembrane region" description="Helical" evidence="2">
    <location>
        <begin position="285"/>
        <end position="313"/>
    </location>
</feature>
<organism evidence="4 5">
    <name type="scientific">Cyclostephanos tholiformis</name>
    <dbReference type="NCBI Taxonomy" id="382380"/>
    <lineage>
        <taxon>Eukaryota</taxon>
        <taxon>Sar</taxon>
        <taxon>Stramenopiles</taxon>
        <taxon>Ochrophyta</taxon>
        <taxon>Bacillariophyta</taxon>
        <taxon>Coscinodiscophyceae</taxon>
        <taxon>Thalassiosirophycidae</taxon>
        <taxon>Stephanodiscales</taxon>
        <taxon>Stephanodiscaceae</taxon>
        <taxon>Cyclostephanos</taxon>
    </lineage>
</organism>